<dbReference type="CDD" id="cd11041">
    <property type="entry name" value="CYP503A1-like"/>
    <property type="match status" value="1"/>
</dbReference>
<evidence type="ECO:0000256" key="5">
    <source>
        <dbReference type="ARBA" id="ARBA00023004"/>
    </source>
</evidence>
<name>A0A409WLB6_PSICY</name>
<evidence type="ECO:0000256" key="3">
    <source>
        <dbReference type="ARBA" id="ARBA00022723"/>
    </source>
</evidence>
<keyword evidence="7" id="KW-0503">Monooxygenase</keyword>
<feature type="non-terminal residue" evidence="8">
    <location>
        <position position="1"/>
    </location>
</feature>
<keyword evidence="9" id="KW-1185">Reference proteome</keyword>
<dbReference type="SUPFAM" id="SSF48264">
    <property type="entry name" value="Cytochrome P450"/>
    <property type="match status" value="1"/>
</dbReference>
<comment type="cofactor">
    <cofactor evidence="1 6">
        <name>heme</name>
        <dbReference type="ChEBI" id="CHEBI:30413"/>
    </cofactor>
</comment>
<evidence type="ECO:0000256" key="6">
    <source>
        <dbReference type="PIRSR" id="PIRSR602401-1"/>
    </source>
</evidence>
<evidence type="ECO:0008006" key="10">
    <source>
        <dbReference type="Google" id="ProtNLM"/>
    </source>
</evidence>
<dbReference type="AlphaFoldDB" id="A0A409WLB6"/>
<evidence type="ECO:0000256" key="7">
    <source>
        <dbReference type="RuleBase" id="RU000461"/>
    </source>
</evidence>
<dbReference type="InterPro" id="IPR036396">
    <property type="entry name" value="Cyt_P450_sf"/>
</dbReference>
<keyword evidence="4 7" id="KW-0560">Oxidoreductase</keyword>
<evidence type="ECO:0000313" key="8">
    <source>
        <dbReference type="EMBL" id="PPQ79282.1"/>
    </source>
</evidence>
<dbReference type="OrthoDB" id="1844152at2759"/>
<protein>
    <recommendedName>
        <fullName evidence="10">Cytochrome P450</fullName>
    </recommendedName>
</protein>
<dbReference type="PROSITE" id="PS00086">
    <property type="entry name" value="CYTOCHROME_P450"/>
    <property type="match status" value="1"/>
</dbReference>
<dbReference type="PANTHER" id="PTHR46206">
    <property type="entry name" value="CYTOCHROME P450"/>
    <property type="match status" value="1"/>
</dbReference>
<feature type="binding site" description="axial binding residue" evidence="6">
    <location>
        <position position="379"/>
    </location>
    <ligand>
        <name>heme</name>
        <dbReference type="ChEBI" id="CHEBI:30413"/>
    </ligand>
    <ligandPart>
        <name>Fe</name>
        <dbReference type="ChEBI" id="CHEBI:18248"/>
    </ligandPart>
</feature>
<keyword evidence="5 6" id="KW-0408">Iron</keyword>
<keyword evidence="3 6" id="KW-0479">Metal-binding</keyword>
<accession>A0A409WLB6</accession>
<dbReference type="GO" id="GO:0004497">
    <property type="term" value="F:monooxygenase activity"/>
    <property type="evidence" value="ECO:0007669"/>
    <property type="project" value="UniProtKB-KW"/>
</dbReference>
<evidence type="ECO:0000313" key="9">
    <source>
        <dbReference type="Proteomes" id="UP000283269"/>
    </source>
</evidence>
<dbReference type="Proteomes" id="UP000283269">
    <property type="component" value="Unassembled WGS sequence"/>
</dbReference>
<dbReference type="InParanoid" id="A0A409WLB6"/>
<proteinExistence type="inferred from homology"/>
<evidence type="ECO:0000256" key="4">
    <source>
        <dbReference type="ARBA" id="ARBA00023002"/>
    </source>
</evidence>
<dbReference type="STRING" id="93625.A0A409WLB6"/>
<dbReference type="Gene3D" id="1.10.630.10">
    <property type="entry name" value="Cytochrome P450"/>
    <property type="match status" value="1"/>
</dbReference>
<comment type="caution">
    <text evidence="8">The sequence shown here is derived from an EMBL/GenBank/DDBJ whole genome shotgun (WGS) entry which is preliminary data.</text>
</comment>
<dbReference type="EMBL" id="NHYD01003381">
    <property type="protein sequence ID" value="PPQ79282.1"/>
    <property type="molecule type" value="Genomic_DNA"/>
</dbReference>
<evidence type="ECO:0000256" key="1">
    <source>
        <dbReference type="ARBA" id="ARBA00001971"/>
    </source>
</evidence>
<dbReference type="InterPro" id="IPR001128">
    <property type="entry name" value="Cyt_P450"/>
</dbReference>
<comment type="similarity">
    <text evidence="2 7">Belongs to the cytochrome P450 family.</text>
</comment>
<dbReference type="GO" id="GO:0005506">
    <property type="term" value="F:iron ion binding"/>
    <property type="evidence" value="ECO:0007669"/>
    <property type="project" value="InterPro"/>
</dbReference>
<sequence length="433" mass="50360">YDDKSFKYGIFRIPRFGRWVVVVHKPEHIQEIWKASDEILSFDPAANELFQSAYNFGENVISDPYHFTILRTQLTKNLKDIFPSLHEELTDALNEYIPARKNEWLELEGMKTIIPILSRGINRALVGYPLCRDPDWMNLNIRFAIDVVNAVRVLQLTPQIFKRFASSWLTNTSLHIASGVKRLEPMVAERQRKIGENDSDRPNDCVTWMMELKDQEHDAEELTKRLFDLNGAGLHSTRITFCHILFHLAECPEFANELRMEVETITKQEGWTYIALSKMLKIDSFIKESQRLHAIRCLSLPRLAQHPFTFSDGTHIPVGTYITAATHVIHTYESNYENPLKFEPFRFLDKSRKENQTRKTDMTATQIDNLTWGLGPHACPARFFVANELKLLLALMVVKYDVRMAKPGPQPVWIVDECLPDEKARVLFRRREE</sequence>
<organism evidence="8 9">
    <name type="scientific">Psilocybe cyanescens</name>
    <dbReference type="NCBI Taxonomy" id="93625"/>
    <lineage>
        <taxon>Eukaryota</taxon>
        <taxon>Fungi</taxon>
        <taxon>Dikarya</taxon>
        <taxon>Basidiomycota</taxon>
        <taxon>Agaricomycotina</taxon>
        <taxon>Agaricomycetes</taxon>
        <taxon>Agaricomycetidae</taxon>
        <taxon>Agaricales</taxon>
        <taxon>Agaricineae</taxon>
        <taxon>Strophariaceae</taxon>
        <taxon>Psilocybe</taxon>
    </lineage>
</organism>
<dbReference type="Pfam" id="PF00067">
    <property type="entry name" value="p450"/>
    <property type="match status" value="1"/>
</dbReference>
<dbReference type="GO" id="GO:0016705">
    <property type="term" value="F:oxidoreductase activity, acting on paired donors, with incorporation or reduction of molecular oxygen"/>
    <property type="evidence" value="ECO:0007669"/>
    <property type="project" value="InterPro"/>
</dbReference>
<dbReference type="GO" id="GO:0020037">
    <property type="term" value="F:heme binding"/>
    <property type="evidence" value="ECO:0007669"/>
    <property type="project" value="InterPro"/>
</dbReference>
<evidence type="ECO:0000256" key="2">
    <source>
        <dbReference type="ARBA" id="ARBA00010617"/>
    </source>
</evidence>
<reference evidence="8 9" key="1">
    <citation type="journal article" date="2018" name="Evol. Lett.">
        <title>Horizontal gene cluster transfer increased hallucinogenic mushroom diversity.</title>
        <authorList>
            <person name="Reynolds H.T."/>
            <person name="Vijayakumar V."/>
            <person name="Gluck-Thaler E."/>
            <person name="Korotkin H.B."/>
            <person name="Matheny P.B."/>
            <person name="Slot J.C."/>
        </authorList>
    </citation>
    <scope>NUCLEOTIDE SEQUENCE [LARGE SCALE GENOMIC DNA]</scope>
    <source>
        <strain evidence="8 9">2631</strain>
    </source>
</reference>
<dbReference type="InterPro" id="IPR017972">
    <property type="entry name" value="Cyt_P450_CS"/>
</dbReference>
<dbReference type="PRINTS" id="PR00463">
    <property type="entry name" value="EP450I"/>
</dbReference>
<gene>
    <name evidence="8" type="ORF">CVT25_002721</name>
</gene>
<keyword evidence="6 7" id="KW-0349">Heme</keyword>
<dbReference type="InterPro" id="IPR002401">
    <property type="entry name" value="Cyt_P450_E_grp-I"/>
</dbReference>